<proteinExistence type="predicted"/>
<keyword evidence="1 7" id="KW-0489">Methyltransferase</keyword>
<name>A0A1H0GGQ4_9ACTN</name>
<dbReference type="Gene3D" id="1.10.287.1350">
    <property type="match status" value="1"/>
</dbReference>
<dbReference type="InterPro" id="IPR036390">
    <property type="entry name" value="WH_DNA-bd_sf"/>
</dbReference>
<dbReference type="GO" id="GO:0046983">
    <property type="term" value="F:protein dimerization activity"/>
    <property type="evidence" value="ECO:0007669"/>
    <property type="project" value="InterPro"/>
</dbReference>
<keyword evidence="2 7" id="KW-0808">Transferase</keyword>
<organism evidence="7 8">
    <name type="scientific">Actinacidiphila guanduensis</name>
    <dbReference type="NCBI Taxonomy" id="310781"/>
    <lineage>
        <taxon>Bacteria</taxon>
        <taxon>Bacillati</taxon>
        <taxon>Actinomycetota</taxon>
        <taxon>Actinomycetes</taxon>
        <taxon>Kitasatosporales</taxon>
        <taxon>Streptomycetaceae</taxon>
        <taxon>Actinacidiphila</taxon>
    </lineage>
</organism>
<evidence type="ECO:0000313" key="8">
    <source>
        <dbReference type="Proteomes" id="UP000199341"/>
    </source>
</evidence>
<feature type="domain" description="O-methyltransferase C-terminal" evidence="5">
    <location>
        <begin position="136"/>
        <end position="342"/>
    </location>
</feature>
<dbReference type="InterPro" id="IPR016461">
    <property type="entry name" value="COMT-like"/>
</dbReference>
<feature type="compositionally biased region" description="Low complexity" evidence="4">
    <location>
        <begin position="1"/>
        <end position="18"/>
    </location>
</feature>
<evidence type="ECO:0000256" key="4">
    <source>
        <dbReference type="SAM" id="MobiDB-lite"/>
    </source>
</evidence>
<keyword evidence="8" id="KW-1185">Reference proteome</keyword>
<protein>
    <submittedName>
        <fullName evidence="7">O-methyltransferase</fullName>
    </submittedName>
</protein>
<dbReference type="AlphaFoldDB" id="A0A1H0GGQ4"/>
<dbReference type="Pfam" id="PF08100">
    <property type="entry name" value="Dimerisation"/>
    <property type="match status" value="1"/>
</dbReference>
<dbReference type="InterPro" id="IPR036388">
    <property type="entry name" value="WH-like_DNA-bd_sf"/>
</dbReference>
<dbReference type="InterPro" id="IPR029063">
    <property type="entry name" value="SAM-dependent_MTases_sf"/>
</dbReference>
<dbReference type="InterPro" id="IPR012967">
    <property type="entry name" value="COMT_dimerisation"/>
</dbReference>
<evidence type="ECO:0000256" key="3">
    <source>
        <dbReference type="ARBA" id="ARBA00022691"/>
    </source>
</evidence>
<dbReference type="PANTHER" id="PTHR43712:SF2">
    <property type="entry name" value="O-METHYLTRANSFERASE CICE"/>
    <property type="match status" value="1"/>
</dbReference>
<evidence type="ECO:0000313" key="7">
    <source>
        <dbReference type="EMBL" id="SDO06086.1"/>
    </source>
</evidence>
<dbReference type="Proteomes" id="UP000199341">
    <property type="component" value="Unassembled WGS sequence"/>
</dbReference>
<evidence type="ECO:0000256" key="2">
    <source>
        <dbReference type="ARBA" id="ARBA00022679"/>
    </source>
</evidence>
<dbReference type="Gene3D" id="1.10.10.10">
    <property type="entry name" value="Winged helix-like DNA-binding domain superfamily/Winged helix DNA-binding domain"/>
    <property type="match status" value="1"/>
</dbReference>
<reference evidence="7 8" key="1">
    <citation type="submission" date="2016-10" db="EMBL/GenBank/DDBJ databases">
        <authorList>
            <person name="de Groot N.N."/>
        </authorList>
    </citation>
    <scope>NUCLEOTIDE SEQUENCE [LARGE SCALE GENOMIC DNA]</scope>
    <source>
        <strain evidence="7 8">CGMCC 4.2022</strain>
    </source>
</reference>
<dbReference type="STRING" id="310781.SAMN05216259_107118"/>
<dbReference type="Gene3D" id="3.40.50.150">
    <property type="entry name" value="Vaccinia Virus protein VP39"/>
    <property type="match status" value="1"/>
</dbReference>
<dbReference type="PROSITE" id="PS51683">
    <property type="entry name" value="SAM_OMT_II"/>
    <property type="match status" value="1"/>
</dbReference>
<dbReference type="SUPFAM" id="SSF53335">
    <property type="entry name" value="S-adenosyl-L-methionine-dependent methyltransferases"/>
    <property type="match status" value="1"/>
</dbReference>
<dbReference type="OrthoDB" id="3862772at2"/>
<evidence type="ECO:0000259" key="6">
    <source>
        <dbReference type="Pfam" id="PF08100"/>
    </source>
</evidence>
<keyword evidence="3" id="KW-0949">S-adenosyl-L-methionine</keyword>
<gene>
    <name evidence="7" type="ORF">SAMN05216259_107118</name>
</gene>
<dbReference type="InterPro" id="IPR001077">
    <property type="entry name" value="COMT_C"/>
</dbReference>
<dbReference type="Pfam" id="PF00891">
    <property type="entry name" value="Methyltransf_2"/>
    <property type="match status" value="1"/>
</dbReference>
<dbReference type="GO" id="GO:0008171">
    <property type="term" value="F:O-methyltransferase activity"/>
    <property type="evidence" value="ECO:0007669"/>
    <property type="project" value="InterPro"/>
</dbReference>
<dbReference type="PIRSF" id="PIRSF005739">
    <property type="entry name" value="O-mtase"/>
    <property type="match status" value="1"/>
</dbReference>
<feature type="domain" description="O-methyltransferase dimerisation" evidence="6">
    <location>
        <begin position="38"/>
        <end position="113"/>
    </location>
</feature>
<sequence length="364" mass="38654">MTAPARTSPATATATAPLSTPPPPEAAAAPSASMRLRELAFGAAAAAAVRAACRLGLPDALGDEPRSAEDLAARLDLPAQPLRRLLRALACHEVFAEQPDGRFAHTPMSRLLRQDEPGSLHHIALWCTEPWTWDAWPRLEDAVRTGRDVFGDLYGKGFFAHLHEDAPESARVFDRAMTSSSRQAARDLAAYVDLTGVRSVADIGGGQGLALAELLEKEPALHGTLLDLPAVVAGADPRLRPGGALADRADLVAGDCREAIPVAADLYVLKNILEWDDASTRATLRNVVAAAEPGARVLVIENLVDDSPSMRFTTAMDLLLLLNVGGAKHTRASMTHLMEEAGLPVSSVAPINPYLDAFESRTPA</sequence>
<dbReference type="SUPFAM" id="SSF46785">
    <property type="entry name" value="Winged helix' DNA-binding domain"/>
    <property type="match status" value="1"/>
</dbReference>
<accession>A0A1H0GGQ4</accession>
<dbReference type="EMBL" id="FNIE01000007">
    <property type="protein sequence ID" value="SDO06086.1"/>
    <property type="molecule type" value="Genomic_DNA"/>
</dbReference>
<dbReference type="PANTHER" id="PTHR43712">
    <property type="entry name" value="PUTATIVE (AFU_ORTHOLOGUE AFUA_4G14580)-RELATED"/>
    <property type="match status" value="1"/>
</dbReference>
<dbReference type="GO" id="GO:0032259">
    <property type="term" value="P:methylation"/>
    <property type="evidence" value="ECO:0007669"/>
    <property type="project" value="UniProtKB-KW"/>
</dbReference>
<evidence type="ECO:0000259" key="5">
    <source>
        <dbReference type="Pfam" id="PF00891"/>
    </source>
</evidence>
<evidence type="ECO:0000256" key="1">
    <source>
        <dbReference type="ARBA" id="ARBA00022603"/>
    </source>
</evidence>
<feature type="region of interest" description="Disordered" evidence="4">
    <location>
        <begin position="1"/>
        <end position="28"/>
    </location>
</feature>
<dbReference type="RefSeq" id="WP_093785319.1">
    <property type="nucleotide sequence ID" value="NZ_FNIE01000007.1"/>
</dbReference>